<dbReference type="SUPFAM" id="SSF51556">
    <property type="entry name" value="Metallo-dependent hydrolases"/>
    <property type="match status" value="1"/>
</dbReference>
<evidence type="ECO:0000313" key="8">
    <source>
        <dbReference type="Proteomes" id="UP001597216"/>
    </source>
</evidence>
<comment type="catalytic activity">
    <reaction evidence="4">
        <text>6-methylsalicylate + H(+) = 3-methylphenol + CO2</text>
        <dbReference type="Rhea" id="RHEA:23112"/>
        <dbReference type="ChEBI" id="CHEBI:15378"/>
        <dbReference type="ChEBI" id="CHEBI:16526"/>
        <dbReference type="ChEBI" id="CHEBI:17231"/>
        <dbReference type="ChEBI" id="CHEBI:36658"/>
        <dbReference type="EC" id="4.1.1.52"/>
    </reaction>
    <physiologicalReaction direction="left-to-right" evidence="4">
        <dbReference type="Rhea" id="RHEA:23113"/>
    </physiologicalReaction>
</comment>
<organism evidence="7 8">
    <name type="scientific">Phenylobacterium conjunctum</name>
    <dbReference type="NCBI Taxonomy" id="1298959"/>
    <lineage>
        <taxon>Bacteria</taxon>
        <taxon>Pseudomonadati</taxon>
        <taxon>Pseudomonadota</taxon>
        <taxon>Alphaproteobacteria</taxon>
        <taxon>Caulobacterales</taxon>
        <taxon>Caulobacteraceae</taxon>
        <taxon>Phenylobacterium</taxon>
    </lineage>
</organism>
<dbReference type="InterPro" id="IPR032466">
    <property type="entry name" value="Metal_Hydrolase"/>
</dbReference>
<keyword evidence="3" id="KW-0456">Lyase</keyword>
<comment type="caution">
    <text evidence="7">The sequence shown here is derived from an EMBL/GenBank/DDBJ whole genome shotgun (WGS) entry which is preliminary data.</text>
</comment>
<evidence type="ECO:0000256" key="1">
    <source>
        <dbReference type="ARBA" id="ARBA00022723"/>
    </source>
</evidence>
<evidence type="ECO:0000259" key="6">
    <source>
        <dbReference type="Pfam" id="PF04909"/>
    </source>
</evidence>
<sequence length="323" mass="34782">MGVCPCGRIDVHQHFLPPVYAEALNRAGLRTVDGGMPVPAWSEAAALEMMDRQGIETAMVSLSSPSAHFLPLAERPGLVREINEAGAALVRAHPVRFGFFATLPLPDIDAALAEIAYAFDKLGVDGVILETNVDGHYLGTELFTPIFAELNRRKATVFLHPTSPACFDAVALGRPAPLLEFPLDTTRTVTDLIYNRTLQTCPDLKVIVPHAGGALPSLAARIAAFANLPFITPRPVSEQEAFEALQGLYYDVALSGHPVSLAVLRALAPLDHILFGSDWPFTPEMGVARNIAQLEAGLTPDDLRAVARENAERLFPRLAALGQ</sequence>
<dbReference type="RefSeq" id="WP_377352045.1">
    <property type="nucleotide sequence ID" value="NZ_JBHTLQ010000002.1"/>
</dbReference>
<dbReference type="Proteomes" id="UP001597216">
    <property type="component" value="Unassembled WGS sequence"/>
</dbReference>
<dbReference type="EC" id="4.1.1.52" evidence="5"/>
<reference evidence="8" key="1">
    <citation type="journal article" date="2019" name="Int. J. Syst. Evol. Microbiol.">
        <title>The Global Catalogue of Microorganisms (GCM) 10K type strain sequencing project: providing services to taxonomists for standard genome sequencing and annotation.</title>
        <authorList>
            <consortium name="The Broad Institute Genomics Platform"/>
            <consortium name="The Broad Institute Genome Sequencing Center for Infectious Disease"/>
            <person name="Wu L."/>
            <person name="Ma J."/>
        </authorList>
    </citation>
    <scope>NUCLEOTIDE SEQUENCE [LARGE SCALE GENOMIC DNA]</scope>
    <source>
        <strain evidence="8">CCUG 55074</strain>
    </source>
</reference>
<proteinExistence type="predicted"/>
<accession>A0ABW3SX41</accession>
<evidence type="ECO:0000256" key="3">
    <source>
        <dbReference type="ARBA" id="ARBA00023239"/>
    </source>
</evidence>
<protein>
    <recommendedName>
        <fullName evidence="5">6-methylsalicylate decarboxylase</fullName>
        <ecNumber evidence="5">4.1.1.52</ecNumber>
    </recommendedName>
</protein>
<name>A0ABW3SX41_9CAUL</name>
<evidence type="ECO:0000256" key="4">
    <source>
        <dbReference type="ARBA" id="ARBA00036832"/>
    </source>
</evidence>
<keyword evidence="2" id="KW-0862">Zinc</keyword>
<feature type="domain" description="Amidohydrolase-related" evidence="6">
    <location>
        <begin position="9"/>
        <end position="316"/>
    </location>
</feature>
<evidence type="ECO:0000256" key="2">
    <source>
        <dbReference type="ARBA" id="ARBA00022833"/>
    </source>
</evidence>
<dbReference type="Pfam" id="PF04909">
    <property type="entry name" value="Amidohydro_2"/>
    <property type="match status" value="1"/>
</dbReference>
<dbReference type="InterPro" id="IPR032465">
    <property type="entry name" value="ACMSD"/>
</dbReference>
<dbReference type="PANTHER" id="PTHR21240">
    <property type="entry name" value="2-AMINO-3-CARBOXYLMUCONATE-6-SEMIALDEHYDE DECARBOXYLASE"/>
    <property type="match status" value="1"/>
</dbReference>
<keyword evidence="8" id="KW-1185">Reference proteome</keyword>
<dbReference type="EMBL" id="JBHTLQ010000002">
    <property type="protein sequence ID" value="MFD1189126.1"/>
    <property type="molecule type" value="Genomic_DNA"/>
</dbReference>
<gene>
    <name evidence="7" type="ORF">ACFQ27_00920</name>
</gene>
<dbReference type="InterPro" id="IPR006680">
    <property type="entry name" value="Amidohydro-rel"/>
</dbReference>
<dbReference type="Gene3D" id="3.20.20.140">
    <property type="entry name" value="Metal-dependent hydrolases"/>
    <property type="match status" value="1"/>
</dbReference>
<keyword evidence="1" id="KW-0479">Metal-binding</keyword>
<evidence type="ECO:0000256" key="5">
    <source>
        <dbReference type="ARBA" id="ARBA00038889"/>
    </source>
</evidence>
<dbReference type="CDD" id="cd01292">
    <property type="entry name" value="metallo-dependent_hydrolases"/>
    <property type="match status" value="1"/>
</dbReference>
<dbReference type="PANTHER" id="PTHR21240:SF29">
    <property type="entry name" value="AMIDOHYDROLASE-RELATED DOMAIN-CONTAINING PROTEIN"/>
    <property type="match status" value="1"/>
</dbReference>
<evidence type="ECO:0000313" key="7">
    <source>
        <dbReference type="EMBL" id="MFD1189126.1"/>
    </source>
</evidence>